<dbReference type="STRING" id="1108595.BKX93_15295"/>
<accession>A0A1D9LJ09</accession>
<dbReference type="Pfam" id="PF07363">
    <property type="entry name" value="DUF1484"/>
    <property type="match status" value="1"/>
</dbReference>
<dbReference type="AlphaFoldDB" id="A0A1D9LJ09"/>
<protein>
    <recommendedName>
        <fullName evidence="3">DUF1484 domain-containing protein</fullName>
    </recommendedName>
</protein>
<proteinExistence type="predicted"/>
<evidence type="ECO:0008006" key="3">
    <source>
        <dbReference type="Google" id="ProtNLM"/>
    </source>
</evidence>
<evidence type="ECO:0000313" key="2">
    <source>
        <dbReference type="Proteomes" id="UP000178776"/>
    </source>
</evidence>
<reference evidence="1 2" key="1">
    <citation type="submission" date="2016-10" db="EMBL/GenBank/DDBJ databases">
        <title>Chromobacterium muskegensis sp. nov., an insecticidal bacterium isolated from Sphagnum bogs.</title>
        <authorList>
            <person name="Sparks M.E."/>
            <person name="Blackburn M.B."/>
            <person name="Gundersen-Rindal D.E."/>
            <person name="Mitchell A."/>
            <person name="Farrar R."/>
            <person name="Kuhar D."/>
        </authorList>
    </citation>
    <scope>NUCLEOTIDE SEQUENCE [LARGE SCALE GENOMIC DNA]</scope>
    <source>
        <strain evidence="1 2">21-1</strain>
    </source>
</reference>
<dbReference type="GeneID" id="68842573"/>
<dbReference type="EMBL" id="CP017707">
    <property type="protein sequence ID" value="AOZ51231.1"/>
    <property type="molecule type" value="Genomic_DNA"/>
</dbReference>
<gene>
    <name evidence="1" type="ORF">BKX93_15295</name>
</gene>
<name>A0A1D9LJ09_9NEIS</name>
<evidence type="ECO:0000313" key="1">
    <source>
        <dbReference type="EMBL" id="AOZ51231.1"/>
    </source>
</evidence>
<dbReference type="KEGG" id="cvc:BKX93_15295"/>
<dbReference type="RefSeq" id="WP_070980482.1">
    <property type="nucleotide sequence ID" value="NZ_CP017707.1"/>
</dbReference>
<dbReference type="Proteomes" id="UP000178776">
    <property type="component" value="Chromosome"/>
</dbReference>
<dbReference type="InterPro" id="IPR009957">
    <property type="entry name" value="DUF1484"/>
</dbReference>
<sequence length="133" mass="14751">MSHPTEFAPFAVHIRPQAHGHGPLRHLRPSNPAAPLAKLNHIFAQLQAQLADPDLASLRQPVAQLAHLCREMEDAVRESIPHLAHAQLGLESMMDLLSCLGDDVRLPSSRLKELLAPLDKRMDQPLHLLTRAL</sequence>
<organism evidence="1 2">
    <name type="scientific">Chromobacterium vaccinii</name>
    <dbReference type="NCBI Taxonomy" id="1108595"/>
    <lineage>
        <taxon>Bacteria</taxon>
        <taxon>Pseudomonadati</taxon>
        <taxon>Pseudomonadota</taxon>
        <taxon>Betaproteobacteria</taxon>
        <taxon>Neisseriales</taxon>
        <taxon>Chromobacteriaceae</taxon>
        <taxon>Chromobacterium</taxon>
    </lineage>
</organism>